<comment type="caution">
    <text evidence="3">The sequence shown here is derived from an EMBL/GenBank/DDBJ whole genome shotgun (WGS) entry which is preliminary data.</text>
</comment>
<feature type="non-terminal residue" evidence="3">
    <location>
        <position position="355"/>
    </location>
</feature>
<dbReference type="EMBL" id="JABDJR010000308">
    <property type="protein sequence ID" value="NNF06645.1"/>
    <property type="molecule type" value="Genomic_DNA"/>
</dbReference>
<gene>
    <name evidence="3" type="ORF">HKN21_07780</name>
</gene>
<name>A0A7Y2EB02_UNCEI</name>
<dbReference type="Gene3D" id="3.40.605.10">
    <property type="entry name" value="Aldehyde Dehydrogenase, Chain A, domain 1"/>
    <property type="match status" value="1"/>
</dbReference>
<protein>
    <submittedName>
        <fullName evidence="3">Aldehyde dehydrogenase family protein</fullName>
    </submittedName>
</protein>
<feature type="domain" description="Aldehyde dehydrogenase" evidence="2">
    <location>
        <begin position="10"/>
        <end position="355"/>
    </location>
</feature>
<sequence>MNQNYIDGRWADARSERRYPVADLQNADRVLGEFPVSDERDAVAAIASGRRGFEEWKRTAYRDRVDMVASLTRSLEASADTLRATLVQATGKTRAEAQAEFESTLWFLRELPGVGSDFEGAMPPFPKLAVRFRGPLGLCVLQPGSLYPLFDLACFAAASFMWGNTSVVLPGPSAAAVADALADMVDKGPHVPGTFHLLDGATPKLTQLLRDHPDVAQFVSGQDGSFEVGKDFKPSEAAQSGALVVDDADLTRATGAVVRGASLANGQHPMSLHRIVVHRRVVSEFQSRLSEAVRALRVGDPSDPTVEIGPLLTPGRAKEMQKRVQKAVKEGAQILCGGSSPGGELKRGSFFEPTV</sequence>
<dbReference type="GO" id="GO:0016620">
    <property type="term" value="F:oxidoreductase activity, acting on the aldehyde or oxo group of donors, NAD or NADP as acceptor"/>
    <property type="evidence" value="ECO:0007669"/>
    <property type="project" value="InterPro"/>
</dbReference>
<keyword evidence="1" id="KW-0560">Oxidoreductase</keyword>
<dbReference type="Proteomes" id="UP000547674">
    <property type="component" value="Unassembled WGS sequence"/>
</dbReference>
<proteinExistence type="predicted"/>
<dbReference type="AlphaFoldDB" id="A0A7Y2EB02"/>
<reference evidence="3 4" key="1">
    <citation type="submission" date="2020-03" db="EMBL/GenBank/DDBJ databases">
        <title>Metabolic flexibility allows generalist bacteria to become dominant in a frequently disturbed ecosystem.</title>
        <authorList>
            <person name="Chen Y.-J."/>
            <person name="Leung P.M."/>
            <person name="Bay S.K."/>
            <person name="Hugenholtz P."/>
            <person name="Kessler A.J."/>
            <person name="Shelley G."/>
            <person name="Waite D.W."/>
            <person name="Cook P.L."/>
            <person name="Greening C."/>
        </authorList>
    </citation>
    <scope>NUCLEOTIDE SEQUENCE [LARGE SCALE GENOMIC DNA]</scope>
    <source>
        <strain evidence="3">SS_bin_28</strain>
    </source>
</reference>
<dbReference type="InterPro" id="IPR015590">
    <property type="entry name" value="Aldehyde_DH_dom"/>
</dbReference>
<evidence type="ECO:0000256" key="1">
    <source>
        <dbReference type="ARBA" id="ARBA00023002"/>
    </source>
</evidence>
<dbReference type="InterPro" id="IPR016162">
    <property type="entry name" value="Ald_DH_N"/>
</dbReference>
<evidence type="ECO:0000259" key="2">
    <source>
        <dbReference type="Pfam" id="PF00171"/>
    </source>
</evidence>
<evidence type="ECO:0000313" key="4">
    <source>
        <dbReference type="Proteomes" id="UP000547674"/>
    </source>
</evidence>
<dbReference type="SUPFAM" id="SSF53720">
    <property type="entry name" value="ALDH-like"/>
    <property type="match status" value="1"/>
</dbReference>
<dbReference type="InterPro" id="IPR016163">
    <property type="entry name" value="Ald_DH_C"/>
</dbReference>
<dbReference type="Pfam" id="PF00171">
    <property type="entry name" value="Aldedh"/>
    <property type="match status" value="1"/>
</dbReference>
<evidence type="ECO:0000313" key="3">
    <source>
        <dbReference type="EMBL" id="NNF06645.1"/>
    </source>
</evidence>
<dbReference type="PANTHER" id="PTHR11699">
    <property type="entry name" value="ALDEHYDE DEHYDROGENASE-RELATED"/>
    <property type="match status" value="1"/>
</dbReference>
<accession>A0A7Y2EB02</accession>
<organism evidence="3 4">
    <name type="scientific">Eiseniibacteriota bacterium</name>
    <dbReference type="NCBI Taxonomy" id="2212470"/>
    <lineage>
        <taxon>Bacteria</taxon>
        <taxon>Candidatus Eiseniibacteriota</taxon>
    </lineage>
</organism>
<dbReference type="Gene3D" id="3.40.309.10">
    <property type="entry name" value="Aldehyde Dehydrogenase, Chain A, domain 2"/>
    <property type="match status" value="1"/>
</dbReference>
<dbReference type="InterPro" id="IPR016161">
    <property type="entry name" value="Ald_DH/histidinol_DH"/>
</dbReference>